<feature type="signal peptide" evidence="1">
    <location>
        <begin position="1"/>
        <end position="28"/>
    </location>
</feature>
<evidence type="ECO:0008006" key="4">
    <source>
        <dbReference type="Google" id="ProtNLM"/>
    </source>
</evidence>
<evidence type="ECO:0000256" key="1">
    <source>
        <dbReference type="SAM" id="SignalP"/>
    </source>
</evidence>
<feature type="chain" id="PRO_5002538493" description="DUF5666 domain-containing protein" evidence="1">
    <location>
        <begin position="29"/>
        <end position="94"/>
    </location>
</feature>
<reference evidence="2 3" key="1">
    <citation type="journal article" date="2015" name="Nature">
        <title>rRNA introns, odd ribosomes, and small enigmatic genomes across a large radiation of phyla.</title>
        <authorList>
            <person name="Brown C.T."/>
            <person name="Hug L.A."/>
            <person name="Thomas B.C."/>
            <person name="Sharon I."/>
            <person name="Castelle C.J."/>
            <person name="Singh A."/>
            <person name="Wilkins M.J."/>
            <person name="Williams K.H."/>
            <person name="Banfield J.F."/>
        </authorList>
    </citation>
    <scope>NUCLEOTIDE SEQUENCE [LARGE SCALE GENOMIC DNA]</scope>
</reference>
<comment type="caution">
    <text evidence="2">The sequence shown here is derived from an EMBL/GenBank/DDBJ whole genome shotgun (WGS) entry which is preliminary data.</text>
</comment>
<accession>A0A0G1LWE0</accession>
<evidence type="ECO:0000313" key="2">
    <source>
        <dbReference type="EMBL" id="KKT73127.1"/>
    </source>
</evidence>
<dbReference type="Proteomes" id="UP000034835">
    <property type="component" value="Unassembled WGS sequence"/>
</dbReference>
<name>A0A0G1LWE0_9BACT</name>
<protein>
    <recommendedName>
        <fullName evidence="4">DUF5666 domain-containing protein</fullName>
    </recommendedName>
</protein>
<proteinExistence type="predicted"/>
<dbReference type="PROSITE" id="PS51257">
    <property type="entry name" value="PROKAR_LIPOPROTEIN"/>
    <property type="match status" value="1"/>
</dbReference>
<organism evidence="2 3">
    <name type="scientific">Candidatus Collierbacteria bacterium GW2011_GWB1_44_6</name>
    <dbReference type="NCBI Taxonomy" id="1618384"/>
    <lineage>
        <taxon>Bacteria</taxon>
        <taxon>Candidatus Collieribacteriota</taxon>
    </lineage>
</organism>
<dbReference type="AlphaFoldDB" id="A0A0G1LWE0"/>
<gene>
    <name evidence="2" type="ORF">UW68_C0016G0007</name>
</gene>
<keyword evidence="1" id="KW-0732">Signal</keyword>
<evidence type="ECO:0000313" key="3">
    <source>
        <dbReference type="Proteomes" id="UP000034835"/>
    </source>
</evidence>
<sequence length="94" mass="9911">MSKFRKLVMGGVVLSSVFLGGCSLVAQPADIQTESPVVSLTGPVTVSGERVSITSSGKVIEITSRKIDLKQYNGRSVTVEGEYSGTTLFVDSVK</sequence>
<dbReference type="EMBL" id="LCJG01000016">
    <property type="protein sequence ID" value="KKT73127.1"/>
    <property type="molecule type" value="Genomic_DNA"/>
</dbReference>